<evidence type="ECO:0000259" key="1">
    <source>
        <dbReference type="Pfam" id="PF00117"/>
    </source>
</evidence>
<keyword evidence="3" id="KW-1185">Reference proteome</keyword>
<organism evidence="2 3">
    <name type="scientific">Chelatococcus caeni</name>
    <dbReference type="NCBI Taxonomy" id="1348468"/>
    <lineage>
        <taxon>Bacteria</taxon>
        <taxon>Pseudomonadati</taxon>
        <taxon>Pseudomonadota</taxon>
        <taxon>Alphaproteobacteria</taxon>
        <taxon>Hyphomicrobiales</taxon>
        <taxon>Chelatococcaceae</taxon>
        <taxon>Chelatococcus</taxon>
    </lineage>
</organism>
<feature type="domain" description="Glutamine amidotransferase" evidence="1">
    <location>
        <begin position="59"/>
        <end position="205"/>
    </location>
</feature>
<dbReference type="GO" id="GO:0003922">
    <property type="term" value="F:GMP synthase (glutamine-hydrolyzing) activity"/>
    <property type="evidence" value="ECO:0007669"/>
    <property type="project" value="UniProtKB-EC"/>
</dbReference>
<sequence length="282" mass="30184">MRLLIVDGYPEDARERHRAGFGLTPGEAYAAVVKRIVPAAACDIALPADADAQLPSGAGLSSYDAVILTGSPLHVYHDEAPVRRQIELMRAVYDSGVPSFGSCWGLQVAAVAAGGTVTPNPLGREVGFARRITPSEAGRGHALLAGRPGAFDAPCVHLDVVASLPANAIVLASNGMAGVQAAEIRHGRGVFWGVQYHPEFSLTELAAIMARMAEPLADEGFFRDPAEVAGYVEDLRTLDADRSRRDLAWRHGLDEQVLEEALRTLEIRNFVARCLGGDTMRH</sequence>
<evidence type="ECO:0000313" key="3">
    <source>
        <dbReference type="Proteomes" id="UP000577362"/>
    </source>
</evidence>
<dbReference type="AlphaFoldDB" id="A0A840C713"/>
<dbReference type="PANTHER" id="PTHR42695">
    <property type="entry name" value="GLUTAMINE AMIDOTRANSFERASE YLR126C-RELATED"/>
    <property type="match status" value="1"/>
</dbReference>
<dbReference type="PROSITE" id="PS51273">
    <property type="entry name" value="GATASE_TYPE_1"/>
    <property type="match status" value="1"/>
</dbReference>
<dbReference type="InterPro" id="IPR044992">
    <property type="entry name" value="ChyE-like"/>
</dbReference>
<dbReference type="SUPFAM" id="SSF52317">
    <property type="entry name" value="Class I glutamine amidotransferase-like"/>
    <property type="match status" value="1"/>
</dbReference>
<dbReference type="RefSeq" id="WP_040405335.1">
    <property type="nucleotide sequence ID" value="NZ_JACIEN010000003.1"/>
</dbReference>
<dbReference type="PANTHER" id="PTHR42695:SF5">
    <property type="entry name" value="GLUTAMINE AMIDOTRANSFERASE YLR126C-RELATED"/>
    <property type="match status" value="1"/>
</dbReference>
<protein>
    <submittedName>
        <fullName evidence="2">GMP synthase (Glutamine-hydrolyzing)</fullName>
        <ecNumber evidence="2">6.3.5.2</ecNumber>
    </submittedName>
</protein>
<dbReference type="GO" id="GO:0005829">
    <property type="term" value="C:cytosol"/>
    <property type="evidence" value="ECO:0007669"/>
    <property type="project" value="TreeGrafter"/>
</dbReference>
<keyword evidence="2" id="KW-0436">Ligase</keyword>
<dbReference type="CDD" id="cd01741">
    <property type="entry name" value="GATase1_1"/>
    <property type="match status" value="1"/>
</dbReference>
<name>A0A840C713_9HYPH</name>
<dbReference type="InterPro" id="IPR029062">
    <property type="entry name" value="Class_I_gatase-like"/>
</dbReference>
<dbReference type="EMBL" id="JACIEN010000003">
    <property type="protein sequence ID" value="MBB4018157.1"/>
    <property type="molecule type" value="Genomic_DNA"/>
</dbReference>
<evidence type="ECO:0000313" key="2">
    <source>
        <dbReference type="EMBL" id="MBB4018157.1"/>
    </source>
</evidence>
<dbReference type="Proteomes" id="UP000577362">
    <property type="component" value="Unassembled WGS sequence"/>
</dbReference>
<dbReference type="EC" id="6.3.5.2" evidence="2"/>
<dbReference type="Pfam" id="PF00117">
    <property type="entry name" value="GATase"/>
    <property type="match status" value="1"/>
</dbReference>
<gene>
    <name evidence="2" type="ORF">GGR16_003191</name>
</gene>
<comment type="caution">
    <text evidence="2">The sequence shown here is derived from an EMBL/GenBank/DDBJ whole genome shotgun (WGS) entry which is preliminary data.</text>
</comment>
<proteinExistence type="predicted"/>
<dbReference type="Gene3D" id="3.40.50.880">
    <property type="match status" value="1"/>
</dbReference>
<accession>A0A840C713</accession>
<dbReference type="InterPro" id="IPR017926">
    <property type="entry name" value="GATASE"/>
</dbReference>
<reference evidence="2 3" key="1">
    <citation type="submission" date="2020-08" db="EMBL/GenBank/DDBJ databases">
        <title>Genomic Encyclopedia of Type Strains, Phase IV (KMG-IV): sequencing the most valuable type-strain genomes for metagenomic binning, comparative biology and taxonomic classification.</title>
        <authorList>
            <person name="Goeker M."/>
        </authorList>
    </citation>
    <scope>NUCLEOTIDE SEQUENCE [LARGE SCALE GENOMIC DNA]</scope>
    <source>
        <strain evidence="2 3">DSM 103737</strain>
    </source>
</reference>